<reference evidence="1 2" key="1">
    <citation type="submission" date="2016-03" db="EMBL/GenBank/DDBJ databases">
        <title>Comparative genomics of the ectomycorrhizal sister species Rhizopogon vinicolor and Rhizopogon vesiculosus (Basidiomycota: Boletales) reveals a divergence of the mating type B locus.</title>
        <authorList>
            <person name="Mujic A.B."/>
            <person name="Kuo A."/>
            <person name="Tritt A."/>
            <person name="Lipzen A."/>
            <person name="Chen C."/>
            <person name="Johnson J."/>
            <person name="Sharma A."/>
            <person name="Barry K."/>
            <person name="Grigoriev I.V."/>
            <person name="Spatafora J.W."/>
        </authorList>
    </citation>
    <scope>NUCLEOTIDE SEQUENCE [LARGE SCALE GENOMIC DNA]</scope>
    <source>
        <strain evidence="1 2">AM-OR11-056</strain>
    </source>
</reference>
<dbReference type="EMBL" id="LVVM01003353">
    <property type="protein sequence ID" value="OJA15082.1"/>
    <property type="molecule type" value="Genomic_DNA"/>
</dbReference>
<dbReference type="AlphaFoldDB" id="A0A1J8R022"/>
<keyword evidence="2" id="KW-1185">Reference proteome</keyword>
<evidence type="ECO:0000313" key="1">
    <source>
        <dbReference type="EMBL" id="OJA15082.1"/>
    </source>
</evidence>
<gene>
    <name evidence="1" type="ORF">AZE42_06940</name>
</gene>
<organism evidence="1 2">
    <name type="scientific">Rhizopogon vesiculosus</name>
    <dbReference type="NCBI Taxonomy" id="180088"/>
    <lineage>
        <taxon>Eukaryota</taxon>
        <taxon>Fungi</taxon>
        <taxon>Dikarya</taxon>
        <taxon>Basidiomycota</taxon>
        <taxon>Agaricomycotina</taxon>
        <taxon>Agaricomycetes</taxon>
        <taxon>Agaricomycetidae</taxon>
        <taxon>Boletales</taxon>
        <taxon>Suillineae</taxon>
        <taxon>Rhizopogonaceae</taxon>
        <taxon>Rhizopogon</taxon>
    </lineage>
</organism>
<dbReference type="Proteomes" id="UP000183567">
    <property type="component" value="Unassembled WGS sequence"/>
</dbReference>
<comment type="caution">
    <text evidence="1">The sequence shown here is derived from an EMBL/GenBank/DDBJ whole genome shotgun (WGS) entry which is preliminary data.</text>
</comment>
<accession>A0A1J8R022</accession>
<evidence type="ECO:0000313" key="2">
    <source>
        <dbReference type="Proteomes" id="UP000183567"/>
    </source>
</evidence>
<sequence length="59" mass="6595">MRSAFERVQLRPAQRSANVLLVPPPHTLVIPPMHRSCYLSAILVNVHLSKWAAGHRACP</sequence>
<proteinExistence type="predicted"/>
<name>A0A1J8R022_9AGAM</name>
<protein>
    <submittedName>
        <fullName evidence="1">Uncharacterized protein</fullName>
    </submittedName>
</protein>